<sequence>MIKIIGIALVLWGGYGSGMWTPVSTDSSVFTVQPRRLEPDLGNSEMPPADETEQLLQGGASESDEEEGDCCPNCRTCMNKCSRGCFRACVSVCFGYRGEQNSEEDERVRL</sequence>
<name>A0A183F0S9_9BILA</name>
<organism evidence="5">
    <name type="scientific">Gongylonema pulchrum</name>
    <dbReference type="NCBI Taxonomy" id="637853"/>
    <lineage>
        <taxon>Eukaryota</taxon>
        <taxon>Metazoa</taxon>
        <taxon>Ecdysozoa</taxon>
        <taxon>Nematoda</taxon>
        <taxon>Chromadorea</taxon>
        <taxon>Rhabditida</taxon>
        <taxon>Spirurina</taxon>
        <taxon>Spiruromorpha</taxon>
        <taxon>Spiruroidea</taxon>
        <taxon>Gongylonematidae</taxon>
        <taxon>Gongylonema</taxon>
    </lineage>
</organism>
<keyword evidence="4" id="KW-1185">Reference proteome</keyword>
<evidence type="ECO:0000256" key="2">
    <source>
        <dbReference type="SAM" id="SignalP"/>
    </source>
</evidence>
<reference evidence="5" key="1">
    <citation type="submission" date="2016-06" db="UniProtKB">
        <authorList>
            <consortium name="WormBaseParasite"/>
        </authorList>
    </citation>
    <scope>IDENTIFICATION</scope>
</reference>
<feature type="signal peptide" evidence="2">
    <location>
        <begin position="1"/>
        <end position="18"/>
    </location>
</feature>
<dbReference type="WBParaSite" id="GPUH_0002685001-mRNA-1">
    <property type="protein sequence ID" value="GPUH_0002685001-mRNA-1"/>
    <property type="gene ID" value="GPUH_0002685001"/>
</dbReference>
<dbReference type="Proteomes" id="UP000271098">
    <property type="component" value="Unassembled WGS sequence"/>
</dbReference>
<reference evidence="3 4" key="2">
    <citation type="submission" date="2018-11" db="EMBL/GenBank/DDBJ databases">
        <authorList>
            <consortium name="Pathogen Informatics"/>
        </authorList>
    </citation>
    <scope>NUCLEOTIDE SEQUENCE [LARGE SCALE GENOMIC DNA]</scope>
</reference>
<gene>
    <name evidence="3" type="ORF">GPUH_LOCUS26820</name>
</gene>
<evidence type="ECO:0000313" key="5">
    <source>
        <dbReference type="WBParaSite" id="GPUH_0002685001-mRNA-1"/>
    </source>
</evidence>
<evidence type="ECO:0000313" key="3">
    <source>
        <dbReference type="EMBL" id="VDN49529.1"/>
    </source>
</evidence>
<protein>
    <submittedName>
        <fullName evidence="5">Secreted protein</fullName>
    </submittedName>
</protein>
<feature type="region of interest" description="Disordered" evidence="1">
    <location>
        <begin position="36"/>
        <end position="70"/>
    </location>
</feature>
<dbReference type="AlphaFoldDB" id="A0A183F0S9"/>
<keyword evidence="2" id="KW-0732">Signal</keyword>
<evidence type="ECO:0000313" key="4">
    <source>
        <dbReference type="Proteomes" id="UP000271098"/>
    </source>
</evidence>
<proteinExistence type="predicted"/>
<accession>A0A183F0S9</accession>
<dbReference type="EMBL" id="UYRT01114492">
    <property type="protein sequence ID" value="VDN49529.1"/>
    <property type="molecule type" value="Genomic_DNA"/>
</dbReference>
<evidence type="ECO:0000256" key="1">
    <source>
        <dbReference type="SAM" id="MobiDB-lite"/>
    </source>
</evidence>
<feature type="chain" id="PRO_5043139345" evidence="2">
    <location>
        <begin position="19"/>
        <end position="110"/>
    </location>
</feature>